<evidence type="ECO:0000256" key="2">
    <source>
        <dbReference type="ARBA" id="ARBA00022692"/>
    </source>
</evidence>
<keyword evidence="4" id="KW-0472">Membrane</keyword>
<evidence type="ECO:0000256" key="1">
    <source>
        <dbReference type="ARBA" id="ARBA00004127"/>
    </source>
</evidence>
<keyword evidence="3" id="KW-1133">Transmembrane helix</keyword>
<evidence type="ECO:0000256" key="4">
    <source>
        <dbReference type="ARBA" id="ARBA00023136"/>
    </source>
</evidence>
<name>A0A1M6KLY5_9CLOT</name>
<dbReference type="AlphaFoldDB" id="A0A1M6KLY5"/>
<reference evidence="6" key="1">
    <citation type="submission" date="2016-11" db="EMBL/GenBank/DDBJ databases">
        <authorList>
            <person name="Jaros S."/>
            <person name="Januszkiewicz K."/>
            <person name="Wedrychowicz H."/>
        </authorList>
    </citation>
    <scope>NUCLEOTIDE SEQUENCE [LARGE SCALE GENOMIC DNA]</scope>
    <source>
        <strain evidence="6">DSM 3090</strain>
    </source>
</reference>
<dbReference type="Proteomes" id="UP000183952">
    <property type="component" value="Unassembled WGS sequence"/>
</dbReference>
<dbReference type="EMBL" id="FRAD01000004">
    <property type="protein sequence ID" value="SHJ59916.1"/>
    <property type="molecule type" value="Genomic_DNA"/>
</dbReference>
<protein>
    <submittedName>
        <fullName evidence="6">Uncharacterized membrane protein YkvA, DUF1232 family</fullName>
    </submittedName>
</protein>
<evidence type="ECO:0000313" key="6">
    <source>
        <dbReference type="EMBL" id="SHJ59916.1"/>
    </source>
</evidence>
<keyword evidence="2" id="KW-0812">Transmembrane</keyword>
<evidence type="ECO:0000256" key="3">
    <source>
        <dbReference type="ARBA" id="ARBA00022989"/>
    </source>
</evidence>
<comment type="subcellular location">
    <subcellularLocation>
        <location evidence="1">Endomembrane system</location>
        <topology evidence="1">Multi-pass membrane protein</topology>
    </subcellularLocation>
</comment>
<dbReference type="STRING" id="1121331.SAMN02745248_00517"/>
<feature type="domain" description="DUF1232" evidence="5">
    <location>
        <begin position="244"/>
        <end position="277"/>
    </location>
</feature>
<dbReference type="RefSeq" id="WP_072901969.1">
    <property type="nucleotide sequence ID" value="NZ_FRAD01000004.1"/>
</dbReference>
<keyword evidence="7" id="KW-1185">Reference proteome</keyword>
<sequence>MNVNNVNINVSREDLKSIIEDVLVLAKVDGLKIYKIDYVESRLFIEGSYKFKVEIPFKGILNIEGVEKNFLRLRIAKISIAKLPILPLIRKTALKKLLDDFMVIGIISHQDMIYVELDTVLTIVPYVTFILKEIYIEGDYLKLSLDNLQYNQDKNFIPFEEAMKKNEKIKSVRELNPEKKQEIIQVVLNSKNKVTDGYTNIRKKIEDSVSPQYKELLQYSMVIPDLISLVYRLIKDPRVKNSNKVLLGVVGAYIISPIELIPDKIPFIGKIDEITLICFALDRVLNNEDENIILENWEGKDNIIDLVRNGVRILKGIVGTDSIEKIYKYINNHLKKKCEPEAQH</sequence>
<evidence type="ECO:0000313" key="7">
    <source>
        <dbReference type="Proteomes" id="UP000183952"/>
    </source>
</evidence>
<gene>
    <name evidence="6" type="ORF">SAMN02745248_00517</name>
</gene>
<organism evidence="6 7">
    <name type="scientific">Hathewaya proteolytica DSM 3090</name>
    <dbReference type="NCBI Taxonomy" id="1121331"/>
    <lineage>
        <taxon>Bacteria</taxon>
        <taxon>Bacillati</taxon>
        <taxon>Bacillota</taxon>
        <taxon>Clostridia</taxon>
        <taxon>Eubacteriales</taxon>
        <taxon>Clostridiaceae</taxon>
        <taxon>Hathewaya</taxon>
    </lineage>
</organism>
<proteinExistence type="predicted"/>
<dbReference type="OrthoDB" id="1930546at2"/>
<accession>A0A1M6KLY5</accession>
<evidence type="ECO:0000259" key="5">
    <source>
        <dbReference type="Pfam" id="PF06803"/>
    </source>
</evidence>
<dbReference type="InterPro" id="IPR010652">
    <property type="entry name" value="DUF1232"/>
</dbReference>
<dbReference type="Pfam" id="PF06803">
    <property type="entry name" value="DUF1232"/>
    <property type="match status" value="1"/>
</dbReference>
<dbReference type="GO" id="GO:0012505">
    <property type="term" value="C:endomembrane system"/>
    <property type="evidence" value="ECO:0007669"/>
    <property type="project" value="UniProtKB-SubCell"/>
</dbReference>